<dbReference type="EMBL" id="BQOL01000001">
    <property type="protein sequence ID" value="GKI17387.1"/>
    <property type="molecule type" value="Genomic_DNA"/>
</dbReference>
<comment type="caution">
    <text evidence="2">The sequence shown here is derived from an EMBL/GenBank/DDBJ whole genome shotgun (WGS) entry which is preliminary data.</text>
</comment>
<dbReference type="Gene3D" id="2.60.40.1190">
    <property type="match status" value="1"/>
</dbReference>
<evidence type="ECO:0000313" key="2">
    <source>
        <dbReference type="EMBL" id="GKI17387.1"/>
    </source>
</evidence>
<dbReference type="InterPro" id="IPR010502">
    <property type="entry name" value="Carb-bd_dom_fam9"/>
</dbReference>
<dbReference type="AlphaFoldDB" id="A0AA37KK50"/>
<dbReference type="RefSeq" id="WP_195290210.1">
    <property type="nucleotide sequence ID" value="NZ_AP025581.1"/>
</dbReference>
<dbReference type="Proteomes" id="UP001055105">
    <property type="component" value="Unassembled WGS sequence"/>
</dbReference>
<dbReference type="CDD" id="cd09620">
    <property type="entry name" value="CBM9_like_3"/>
    <property type="match status" value="1"/>
</dbReference>
<proteinExistence type="predicted"/>
<dbReference type="SUPFAM" id="SSF49344">
    <property type="entry name" value="CBD9-like"/>
    <property type="match status" value="1"/>
</dbReference>
<sequence>MTEIRKITGIVPTNKAAVEAAFAGIEPQAVACCNWPEQFPYTPEVSFRMFHTGDYLMLRFDVAERCTMARVTEDNGEVWTDSCVEFFIAPDDSGYYYNFECSCIGRLLLGFRKEREHPAHAAPKVMAGILRTPSLGLRPFPEHEGDNRWSVVLAIPPQALFMHELSDWSGLKASVNLYKCGDKLSQPHFLSWKPIETPKPDFHRPDFFEQIKFSEI</sequence>
<protein>
    <recommendedName>
        <fullName evidence="1">Carbohydrate-binding domain-containing protein</fullName>
    </recommendedName>
</protein>
<dbReference type="GO" id="GO:0030246">
    <property type="term" value="F:carbohydrate binding"/>
    <property type="evidence" value="ECO:0007669"/>
    <property type="project" value="InterPro"/>
</dbReference>
<accession>A0AA37KK50</accession>
<feature type="domain" description="Carbohydrate-binding" evidence="1">
    <location>
        <begin position="23"/>
        <end position="213"/>
    </location>
</feature>
<reference evidence="2" key="1">
    <citation type="submission" date="2022-01" db="EMBL/GenBank/DDBJ databases">
        <title>Novel bile acid biosynthetic pathways are enriched in the microbiome of centenarians.</title>
        <authorList>
            <person name="Sato Y."/>
            <person name="Atarashi K."/>
            <person name="Plichta R.D."/>
            <person name="Arai Y."/>
            <person name="Sasajima S."/>
            <person name="Kearney M.S."/>
            <person name="Suda W."/>
            <person name="Takeshita K."/>
            <person name="Sasaki T."/>
            <person name="Okamoto S."/>
            <person name="Skelly N.A."/>
            <person name="Okamura Y."/>
            <person name="Vlamakis H."/>
            <person name="Li Y."/>
            <person name="Tanoue T."/>
            <person name="Takei H."/>
            <person name="Nittono H."/>
            <person name="Narushima S."/>
            <person name="Irie J."/>
            <person name="Itoh H."/>
            <person name="Moriya K."/>
            <person name="Sugiura Y."/>
            <person name="Suematsu M."/>
            <person name="Moritoki N."/>
            <person name="Shibata S."/>
            <person name="Littman R.D."/>
            <person name="Fischbach A.M."/>
            <person name="Uwamino Y."/>
            <person name="Inoue T."/>
            <person name="Honda A."/>
            <person name="Hattori M."/>
            <person name="Murai T."/>
            <person name="Xavier J.R."/>
            <person name="Hirose N."/>
            <person name="Honda K."/>
        </authorList>
    </citation>
    <scope>NUCLEOTIDE SEQUENCE</scope>
    <source>
        <strain evidence="2">CE91-St16</strain>
    </source>
</reference>
<organism evidence="2 3">
    <name type="scientific">Alistipes finegoldii</name>
    <dbReference type="NCBI Taxonomy" id="214856"/>
    <lineage>
        <taxon>Bacteria</taxon>
        <taxon>Pseudomonadati</taxon>
        <taxon>Bacteroidota</taxon>
        <taxon>Bacteroidia</taxon>
        <taxon>Bacteroidales</taxon>
        <taxon>Rikenellaceae</taxon>
        <taxon>Alistipes</taxon>
    </lineage>
</organism>
<name>A0AA37KK50_9BACT</name>
<dbReference type="GO" id="GO:0004553">
    <property type="term" value="F:hydrolase activity, hydrolyzing O-glycosyl compounds"/>
    <property type="evidence" value="ECO:0007669"/>
    <property type="project" value="InterPro"/>
</dbReference>
<evidence type="ECO:0000313" key="3">
    <source>
        <dbReference type="Proteomes" id="UP001055105"/>
    </source>
</evidence>
<dbReference type="Pfam" id="PF16011">
    <property type="entry name" value="CBM9_2"/>
    <property type="match status" value="1"/>
</dbReference>
<evidence type="ECO:0000259" key="1">
    <source>
        <dbReference type="Pfam" id="PF16011"/>
    </source>
</evidence>
<dbReference type="GO" id="GO:0016052">
    <property type="term" value="P:carbohydrate catabolic process"/>
    <property type="evidence" value="ECO:0007669"/>
    <property type="project" value="InterPro"/>
</dbReference>
<gene>
    <name evidence="2" type="ORF">CE91St16_02950</name>
</gene>